<feature type="transmembrane region" description="Helical" evidence="2">
    <location>
        <begin position="329"/>
        <end position="347"/>
    </location>
</feature>
<evidence type="ECO:0000313" key="3">
    <source>
        <dbReference type="EMBL" id="QDU36472.1"/>
    </source>
</evidence>
<organism evidence="3 4">
    <name type="scientific">Maioricimonas rarisocia</name>
    <dbReference type="NCBI Taxonomy" id="2528026"/>
    <lineage>
        <taxon>Bacteria</taxon>
        <taxon>Pseudomonadati</taxon>
        <taxon>Planctomycetota</taxon>
        <taxon>Planctomycetia</taxon>
        <taxon>Planctomycetales</taxon>
        <taxon>Planctomycetaceae</taxon>
        <taxon>Maioricimonas</taxon>
    </lineage>
</organism>
<proteinExistence type="predicted"/>
<feature type="transmembrane region" description="Helical" evidence="2">
    <location>
        <begin position="354"/>
        <end position="372"/>
    </location>
</feature>
<dbReference type="RefSeq" id="WP_145367130.1">
    <property type="nucleotide sequence ID" value="NZ_CP036275.1"/>
</dbReference>
<dbReference type="EMBL" id="CP036275">
    <property type="protein sequence ID" value="QDU36472.1"/>
    <property type="molecule type" value="Genomic_DNA"/>
</dbReference>
<keyword evidence="2" id="KW-0472">Membrane</keyword>
<feature type="transmembrane region" description="Helical" evidence="2">
    <location>
        <begin position="92"/>
        <end position="112"/>
    </location>
</feature>
<feature type="transmembrane region" description="Helical" evidence="2">
    <location>
        <begin position="167"/>
        <end position="192"/>
    </location>
</feature>
<keyword evidence="4" id="KW-1185">Reference proteome</keyword>
<dbReference type="AlphaFoldDB" id="A0A517Z1V6"/>
<reference evidence="3 4" key="1">
    <citation type="submission" date="2019-02" db="EMBL/GenBank/DDBJ databases">
        <title>Deep-cultivation of Planctomycetes and their phenomic and genomic characterization uncovers novel biology.</title>
        <authorList>
            <person name="Wiegand S."/>
            <person name="Jogler M."/>
            <person name="Boedeker C."/>
            <person name="Pinto D."/>
            <person name="Vollmers J."/>
            <person name="Rivas-Marin E."/>
            <person name="Kohn T."/>
            <person name="Peeters S.H."/>
            <person name="Heuer A."/>
            <person name="Rast P."/>
            <person name="Oberbeckmann S."/>
            <person name="Bunk B."/>
            <person name="Jeske O."/>
            <person name="Meyerdierks A."/>
            <person name="Storesund J.E."/>
            <person name="Kallscheuer N."/>
            <person name="Luecker S."/>
            <person name="Lage O.M."/>
            <person name="Pohl T."/>
            <person name="Merkel B.J."/>
            <person name="Hornburger P."/>
            <person name="Mueller R.-W."/>
            <person name="Bruemmer F."/>
            <person name="Labrenz M."/>
            <person name="Spormann A.M."/>
            <person name="Op den Camp H."/>
            <person name="Overmann J."/>
            <person name="Amann R."/>
            <person name="Jetten M.S.M."/>
            <person name="Mascher T."/>
            <person name="Medema M.H."/>
            <person name="Devos D.P."/>
            <person name="Kaster A.-K."/>
            <person name="Ovreas L."/>
            <person name="Rohde M."/>
            <person name="Galperin M.Y."/>
            <person name="Jogler C."/>
        </authorList>
    </citation>
    <scope>NUCLEOTIDE SEQUENCE [LARGE SCALE GENOMIC DNA]</scope>
    <source>
        <strain evidence="3 4">Mal4</strain>
    </source>
</reference>
<evidence type="ECO:0000256" key="1">
    <source>
        <dbReference type="SAM" id="MobiDB-lite"/>
    </source>
</evidence>
<feature type="transmembrane region" description="Helical" evidence="2">
    <location>
        <begin position="204"/>
        <end position="232"/>
    </location>
</feature>
<gene>
    <name evidence="3" type="ORF">Mal4_07580</name>
</gene>
<dbReference type="OrthoDB" id="256769at2"/>
<dbReference type="Proteomes" id="UP000320496">
    <property type="component" value="Chromosome"/>
</dbReference>
<dbReference type="KEGG" id="mri:Mal4_07580"/>
<evidence type="ECO:0000256" key="2">
    <source>
        <dbReference type="SAM" id="Phobius"/>
    </source>
</evidence>
<keyword evidence="2" id="KW-0812">Transmembrane</keyword>
<feature type="region of interest" description="Disordered" evidence="1">
    <location>
        <begin position="406"/>
        <end position="435"/>
    </location>
</feature>
<evidence type="ECO:0000313" key="4">
    <source>
        <dbReference type="Proteomes" id="UP000320496"/>
    </source>
</evidence>
<feature type="transmembrane region" description="Helical" evidence="2">
    <location>
        <begin position="238"/>
        <end position="261"/>
    </location>
</feature>
<feature type="compositionally biased region" description="Basic and acidic residues" evidence="1">
    <location>
        <begin position="406"/>
        <end position="421"/>
    </location>
</feature>
<feature type="transmembrane region" description="Helical" evidence="2">
    <location>
        <begin position="61"/>
        <end position="80"/>
    </location>
</feature>
<feature type="transmembrane region" description="Helical" evidence="2">
    <location>
        <begin position="12"/>
        <end position="30"/>
    </location>
</feature>
<keyword evidence="2" id="KW-1133">Transmembrane helix</keyword>
<accession>A0A517Z1V6</accession>
<protein>
    <submittedName>
        <fullName evidence="3">Uncharacterized protein</fullName>
    </submittedName>
</protein>
<feature type="transmembrane region" description="Helical" evidence="2">
    <location>
        <begin position="273"/>
        <end position="293"/>
    </location>
</feature>
<name>A0A517Z1V6_9PLAN</name>
<sequence>MDVFPPGYEVSQTTWLYLSVVLIVAVYFRFHRFWSLRNLDLCLLTAASPALLLVTDDSTRAIGFTWLFVVTGLILLRLLIDPVLRRRPHVGQNLNAPGLAFLCAAAFALLTMQSIRHSLPASAAETLERADHILQGEEHPAEVAGEVSAGPAAPLLVAPLGIVFEDLAARVIAAVAHLAVILGLVFLGRNLFGDMQLGQGMATLYLLLPCTAYDVGEVNHVLPAALTIWAVVAYRRPATAGVLLGLACGTMFFPLFLLPLWISFYGRRGALRFILSLVIVGASLITVLAVTSADITSLLSKTLGTVNLDVLKFEVGDTTQGFWTPEREAYRIPVLVAFLVMLVSLTVWPRRKNVEHLIGFSAAIIVGIQFWYPQQGGVYMLWYLPLLLAAMFRPRLMHLTPPDREAGEEVARVRSKSDGKPGRPSSTFDRVHLFR</sequence>